<dbReference type="Gene3D" id="2.60.120.200">
    <property type="match status" value="2"/>
</dbReference>
<evidence type="ECO:0000313" key="1">
    <source>
        <dbReference type="EMBL" id="ETR73429.1"/>
    </source>
</evidence>
<reference evidence="2" key="1">
    <citation type="submission" date="2012-11" db="EMBL/GenBank/DDBJ databases">
        <authorList>
            <person name="Lucero-Rivera Y.E."/>
            <person name="Tovar-Ramirez D."/>
        </authorList>
    </citation>
    <scope>NUCLEOTIDE SEQUENCE [LARGE SCALE GENOMIC DNA]</scope>
    <source>
        <strain evidence="2">Araruama</strain>
    </source>
</reference>
<dbReference type="Pfam" id="PF13385">
    <property type="entry name" value="Laminin_G_3"/>
    <property type="match status" value="2"/>
</dbReference>
<dbReference type="InterPro" id="IPR013320">
    <property type="entry name" value="ConA-like_dom_sf"/>
</dbReference>
<dbReference type="Proteomes" id="UP000189670">
    <property type="component" value="Unassembled WGS sequence"/>
</dbReference>
<comment type="caution">
    <text evidence="1">The sequence shown here is derived from an EMBL/GenBank/DDBJ whole genome shotgun (WGS) entry which is preliminary data.</text>
</comment>
<protein>
    <recommendedName>
        <fullName evidence="3">LamG-like jellyroll fold domain-containing protein</fullName>
    </recommendedName>
</protein>
<proteinExistence type="predicted"/>
<evidence type="ECO:0008006" key="3">
    <source>
        <dbReference type="Google" id="ProtNLM"/>
    </source>
</evidence>
<evidence type="ECO:0000313" key="2">
    <source>
        <dbReference type="Proteomes" id="UP000189670"/>
    </source>
</evidence>
<organism evidence="1 2">
    <name type="scientific">Candidatus Magnetoglobus multicellularis str. Araruama</name>
    <dbReference type="NCBI Taxonomy" id="890399"/>
    <lineage>
        <taxon>Bacteria</taxon>
        <taxon>Pseudomonadati</taxon>
        <taxon>Thermodesulfobacteriota</taxon>
        <taxon>Desulfobacteria</taxon>
        <taxon>Desulfobacterales</taxon>
        <taxon>Desulfobacteraceae</taxon>
        <taxon>Candidatus Magnetoglobus</taxon>
    </lineage>
</organism>
<name>A0A1V1PEV1_9BACT</name>
<dbReference type="SUPFAM" id="SSF49899">
    <property type="entry name" value="Concanavalin A-like lectins/glucanases"/>
    <property type="match status" value="2"/>
</dbReference>
<accession>A0A1V1PEV1</accession>
<dbReference type="EMBL" id="ATBP01000060">
    <property type="protein sequence ID" value="ETR73429.1"/>
    <property type="molecule type" value="Genomic_DNA"/>
</dbReference>
<dbReference type="AlphaFoldDB" id="A0A1V1PEV1"/>
<sequence length="482" mass="52860">MGRTLGRKQMNSFFKGNQLYRQDSGGNYRKVNDIIPTNHWKLQEESGTDVNDSGNNPITLTNSNAIVNQTGKIGKAYSFNGANSSLSSSNSLNQTSSGSFSAWIKLDTISADVHLILSQYNGGSSDYMRFYEYDGNLRVNFRKDGVFEGNCQAEYGLSADTWYFVVVSGDGSEYKMYINGVEQTLTDIDGSLVNSGNWLDSIDSGMETYIGSFGNASGFFQGYIEDVRAYGHSLSEQEIATIYNAGNGTLNSSLIKAYPTSKAPISHWKLQEESGGTANDSMNNPPLTNTFVTTNQVGKIGKAYSFNGSSSKCSANLPSIMQASSVGSFTVWANFGDTAENTEAILSVSKATNNTRLAIRRSSTTETIEVLCQINDTYQWIIRANYSLTNAGWLHFALTQDGTAPKLYINGIDITSFDLETNKTVWIDNSAFEKLSLGCTNANGSEYGYFAGLIEDVRYYDYALSEQEIKNIYNNNKGLLLS</sequence>
<gene>
    <name evidence="1" type="ORF">OMM_00959</name>
</gene>